<proteinExistence type="predicted"/>
<evidence type="ECO:0000256" key="2">
    <source>
        <dbReference type="SAM" id="SignalP"/>
    </source>
</evidence>
<feature type="chain" id="PRO_5020269950" evidence="2">
    <location>
        <begin position="21"/>
        <end position="152"/>
    </location>
</feature>
<keyword evidence="2" id="KW-0732">Signal</keyword>
<evidence type="ECO:0000313" key="3">
    <source>
        <dbReference type="EMBL" id="THX10667.1"/>
    </source>
</evidence>
<keyword evidence="1" id="KW-0812">Transmembrane</keyword>
<accession>A0A4S9CVI7</accession>
<name>A0A4S9CVI7_AURPU</name>
<sequence>MKQRLQLLFLWLALIAPALCACKNIPSNHSDFTNSPSLAATSFCKCTCFSNSTIIPLTNIPGESTAKKATCNDCNRQFCLSYNLPICKDAKDADVFTTCFQRDSTKDQLIVFTFIFVTFGLLIWATVRPYAETYLEKFRNRHSYNPVAQNGN</sequence>
<keyword evidence="1" id="KW-0472">Membrane</keyword>
<reference evidence="3" key="1">
    <citation type="submission" date="2018-10" db="EMBL/GenBank/DDBJ databases">
        <title>Fifty Aureobasidium pullulans genomes reveal a recombining polyextremotolerant generalist.</title>
        <authorList>
            <person name="Gostincar C."/>
            <person name="Turk M."/>
            <person name="Zajc J."/>
            <person name="Gunde-Cimerman N."/>
        </authorList>
    </citation>
    <scope>NUCLEOTIDE SEQUENCE [LARGE SCALE GENOMIC DNA]</scope>
    <source>
        <strain evidence="3">EXF-10085</strain>
    </source>
</reference>
<comment type="caution">
    <text evidence="3">The sequence shown here is derived from an EMBL/GenBank/DDBJ whole genome shotgun (WGS) entry which is preliminary data.</text>
</comment>
<keyword evidence="1" id="KW-1133">Transmembrane helix</keyword>
<feature type="transmembrane region" description="Helical" evidence="1">
    <location>
        <begin position="109"/>
        <end position="131"/>
    </location>
</feature>
<evidence type="ECO:0000256" key="1">
    <source>
        <dbReference type="SAM" id="Phobius"/>
    </source>
</evidence>
<organism evidence="3">
    <name type="scientific">Aureobasidium pullulans</name>
    <name type="common">Black yeast</name>
    <name type="synonym">Pullularia pullulans</name>
    <dbReference type="NCBI Taxonomy" id="5580"/>
    <lineage>
        <taxon>Eukaryota</taxon>
        <taxon>Fungi</taxon>
        <taxon>Dikarya</taxon>
        <taxon>Ascomycota</taxon>
        <taxon>Pezizomycotina</taxon>
        <taxon>Dothideomycetes</taxon>
        <taxon>Dothideomycetidae</taxon>
        <taxon>Dothideales</taxon>
        <taxon>Saccotheciaceae</taxon>
        <taxon>Aureobasidium</taxon>
    </lineage>
</organism>
<protein>
    <submittedName>
        <fullName evidence="3">Uncharacterized protein</fullName>
    </submittedName>
</protein>
<gene>
    <name evidence="3" type="ORF">D6D13_05323</name>
</gene>
<feature type="signal peptide" evidence="2">
    <location>
        <begin position="1"/>
        <end position="20"/>
    </location>
</feature>
<dbReference type="AlphaFoldDB" id="A0A4S9CVI7"/>
<dbReference type="PANTHER" id="PTHR36854:SF1">
    <property type="entry name" value="TRANSMEMBRANE PROTEIN"/>
    <property type="match status" value="1"/>
</dbReference>
<dbReference type="PANTHER" id="PTHR36854">
    <property type="entry name" value="CHROMOSOME 9, WHOLE GENOME SHOTGUN SEQUENCE"/>
    <property type="match status" value="1"/>
</dbReference>
<dbReference type="PROSITE" id="PS51257">
    <property type="entry name" value="PROKAR_LIPOPROTEIN"/>
    <property type="match status" value="1"/>
</dbReference>
<dbReference type="EMBL" id="QZAS01000016">
    <property type="protein sequence ID" value="THX10667.1"/>
    <property type="molecule type" value="Genomic_DNA"/>
</dbReference>